<organism evidence="2 3">
    <name type="scientific">Candidatus Vogelbacteria bacterium CG22_combo_CG10-13_8_21_14_all_37_9</name>
    <dbReference type="NCBI Taxonomy" id="1975046"/>
    <lineage>
        <taxon>Bacteria</taxon>
        <taxon>Candidatus Vogeliibacteriota</taxon>
    </lineage>
</organism>
<evidence type="ECO:0000313" key="3">
    <source>
        <dbReference type="Proteomes" id="UP000229334"/>
    </source>
</evidence>
<protein>
    <submittedName>
        <fullName evidence="2">Uncharacterized protein</fullName>
    </submittedName>
</protein>
<dbReference type="EMBL" id="PCSX01000038">
    <property type="protein sequence ID" value="PIP58007.1"/>
    <property type="molecule type" value="Genomic_DNA"/>
</dbReference>
<feature type="coiled-coil region" evidence="1">
    <location>
        <begin position="94"/>
        <end position="148"/>
    </location>
</feature>
<accession>A0A2H0BK11</accession>
<dbReference type="Proteomes" id="UP000229334">
    <property type="component" value="Unassembled WGS sequence"/>
</dbReference>
<dbReference type="AlphaFoldDB" id="A0A2H0BK11"/>
<evidence type="ECO:0000313" key="2">
    <source>
        <dbReference type="EMBL" id="PIP58007.1"/>
    </source>
</evidence>
<evidence type="ECO:0000256" key="1">
    <source>
        <dbReference type="SAM" id="Coils"/>
    </source>
</evidence>
<keyword evidence="1" id="KW-0175">Coiled coil</keyword>
<name>A0A2H0BK11_9BACT</name>
<gene>
    <name evidence="2" type="ORF">COX02_02545</name>
</gene>
<reference evidence="2 3" key="1">
    <citation type="submission" date="2017-09" db="EMBL/GenBank/DDBJ databases">
        <title>Depth-based differentiation of microbial function through sediment-hosted aquifers and enrichment of novel symbionts in the deep terrestrial subsurface.</title>
        <authorList>
            <person name="Probst A.J."/>
            <person name="Ladd B."/>
            <person name="Jarett J.K."/>
            <person name="Geller-Mcgrath D.E."/>
            <person name="Sieber C.M."/>
            <person name="Emerson J.B."/>
            <person name="Anantharaman K."/>
            <person name="Thomas B.C."/>
            <person name="Malmstrom R."/>
            <person name="Stieglmeier M."/>
            <person name="Klingl A."/>
            <person name="Woyke T."/>
            <person name="Ryan C.M."/>
            <person name="Banfield J.F."/>
        </authorList>
    </citation>
    <scope>NUCLEOTIDE SEQUENCE [LARGE SCALE GENOMIC DNA]</scope>
    <source>
        <strain evidence="2">CG22_combo_CG10-13_8_21_14_all_37_9</strain>
    </source>
</reference>
<sequence length="148" mass="17367">MALENFQTQIIEDDHQPLSPELEHFNLREGDTVINKQGTRRVIEKIDLENGEITTQRIRKGEVQPTKEHLNFKLFNLGVADIERVEHSDGQIDFKDIDTEIKHLEESLKKYREAFTRGDTMLNMGEEIQKNELLNKRLQELKAQLENQ</sequence>
<comment type="caution">
    <text evidence="2">The sequence shown here is derived from an EMBL/GenBank/DDBJ whole genome shotgun (WGS) entry which is preliminary data.</text>
</comment>
<proteinExistence type="predicted"/>